<dbReference type="InterPro" id="IPR005119">
    <property type="entry name" value="LysR_subst-bd"/>
</dbReference>
<dbReference type="SUPFAM" id="SSF46785">
    <property type="entry name" value="Winged helix' DNA-binding domain"/>
    <property type="match status" value="1"/>
</dbReference>
<dbReference type="PANTHER" id="PTHR30537:SF74">
    <property type="entry name" value="HTH-TYPE TRANSCRIPTIONAL REGULATOR TRPI"/>
    <property type="match status" value="1"/>
</dbReference>
<evidence type="ECO:0000256" key="1">
    <source>
        <dbReference type="ARBA" id="ARBA00009437"/>
    </source>
</evidence>
<dbReference type="RefSeq" id="WP_148067149.1">
    <property type="nucleotide sequence ID" value="NZ_VRZA01000002.1"/>
</dbReference>
<evidence type="ECO:0000256" key="4">
    <source>
        <dbReference type="ARBA" id="ARBA00023163"/>
    </source>
</evidence>
<evidence type="ECO:0000256" key="3">
    <source>
        <dbReference type="ARBA" id="ARBA00023125"/>
    </source>
</evidence>
<dbReference type="GO" id="GO:0006351">
    <property type="term" value="P:DNA-templated transcription"/>
    <property type="evidence" value="ECO:0007669"/>
    <property type="project" value="TreeGrafter"/>
</dbReference>
<accession>A0A5C9A3A2</accession>
<evidence type="ECO:0000259" key="5">
    <source>
        <dbReference type="PROSITE" id="PS50931"/>
    </source>
</evidence>
<keyword evidence="2" id="KW-0805">Transcription regulation</keyword>
<dbReference type="Gene3D" id="1.10.10.10">
    <property type="entry name" value="Winged helix-like DNA-binding domain superfamily/Winged helix DNA-binding domain"/>
    <property type="match status" value="1"/>
</dbReference>
<dbReference type="PANTHER" id="PTHR30537">
    <property type="entry name" value="HTH-TYPE TRANSCRIPTIONAL REGULATOR"/>
    <property type="match status" value="1"/>
</dbReference>
<protein>
    <submittedName>
        <fullName evidence="6">LysR family transcriptional regulator</fullName>
    </submittedName>
</protein>
<evidence type="ECO:0000313" key="6">
    <source>
        <dbReference type="EMBL" id="TXS95238.1"/>
    </source>
</evidence>
<dbReference type="InterPro" id="IPR036390">
    <property type="entry name" value="WH_DNA-bd_sf"/>
</dbReference>
<keyword evidence="7" id="KW-1185">Reference proteome</keyword>
<dbReference type="SUPFAM" id="SSF53850">
    <property type="entry name" value="Periplasmic binding protein-like II"/>
    <property type="match status" value="1"/>
</dbReference>
<keyword evidence="3" id="KW-0238">DNA-binding</keyword>
<dbReference type="InterPro" id="IPR036388">
    <property type="entry name" value="WH-like_DNA-bd_sf"/>
</dbReference>
<dbReference type="Pfam" id="PF03466">
    <property type="entry name" value="LysR_substrate"/>
    <property type="match status" value="1"/>
</dbReference>
<comment type="similarity">
    <text evidence="1">Belongs to the LysR transcriptional regulatory family.</text>
</comment>
<keyword evidence="4" id="KW-0804">Transcription</keyword>
<dbReference type="GO" id="GO:0003700">
    <property type="term" value="F:DNA-binding transcription factor activity"/>
    <property type="evidence" value="ECO:0007669"/>
    <property type="project" value="InterPro"/>
</dbReference>
<dbReference type="PROSITE" id="PS50931">
    <property type="entry name" value="HTH_LYSR"/>
    <property type="match status" value="1"/>
</dbReference>
<dbReference type="GO" id="GO:0043565">
    <property type="term" value="F:sequence-specific DNA binding"/>
    <property type="evidence" value="ECO:0007669"/>
    <property type="project" value="TreeGrafter"/>
</dbReference>
<dbReference type="Proteomes" id="UP000321039">
    <property type="component" value="Unassembled WGS sequence"/>
</dbReference>
<dbReference type="EMBL" id="VRZA01000002">
    <property type="protein sequence ID" value="TXS95238.1"/>
    <property type="molecule type" value="Genomic_DNA"/>
</dbReference>
<sequence>MSRHLPSTQALQCFEAVARCGSVTRASEQLNMTQSAVSRQLRSLEDLLGVHLFERSRQRLRLNANGAAYLDSVTPALDQLRNATQRARRAASGHLCVGIEPALASAWLIPQLRGFSRAHPHISVELMTDMEKLHAASTQWDLAIVYGEPDEGGQACLPLMREHLVAVASPELLKSGPAVRDFADVLQYPIIHHTGPYSTSASWLTRAGLNEREIRQLPGPRMETFSLVQQCAQQGLGIAFLPTYFVTEALGNGSLVEISDLRLTSEQHYNLLLPQARHSPTVALFSDWLQSLAAP</sequence>
<dbReference type="AlphaFoldDB" id="A0A5C9A3A2"/>
<dbReference type="Gene3D" id="3.40.190.10">
    <property type="entry name" value="Periplasmic binding protein-like II"/>
    <property type="match status" value="2"/>
</dbReference>
<evidence type="ECO:0000256" key="2">
    <source>
        <dbReference type="ARBA" id="ARBA00023015"/>
    </source>
</evidence>
<name>A0A5C9A3A2_9GAMM</name>
<dbReference type="InterPro" id="IPR058163">
    <property type="entry name" value="LysR-type_TF_proteobact-type"/>
</dbReference>
<comment type="caution">
    <text evidence="6">The sequence shown here is derived from an EMBL/GenBank/DDBJ whole genome shotgun (WGS) entry which is preliminary data.</text>
</comment>
<organism evidence="6 7">
    <name type="scientific">Parahaliea maris</name>
    <dbReference type="NCBI Taxonomy" id="2716870"/>
    <lineage>
        <taxon>Bacteria</taxon>
        <taxon>Pseudomonadati</taxon>
        <taxon>Pseudomonadota</taxon>
        <taxon>Gammaproteobacteria</taxon>
        <taxon>Cellvibrionales</taxon>
        <taxon>Halieaceae</taxon>
        <taxon>Parahaliea</taxon>
    </lineage>
</organism>
<gene>
    <name evidence="6" type="ORF">FV139_04885</name>
</gene>
<reference evidence="6 7" key="1">
    <citation type="submission" date="2019-08" db="EMBL/GenBank/DDBJ databases">
        <title>Parahaliea maris sp. nov., isolated from the surface seawater.</title>
        <authorList>
            <person name="Liu Y."/>
        </authorList>
    </citation>
    <scope>NUCLEOTIDE SEQUENCE [LARGE SCALE GENOMIC DNA]</scope>
    <source>
        <strain evidence="6 7">HSLHS9</strain>
    </source>
</reference>
<dbReference type="Pfam" id="PF00126">
    <property type="entry name" value="HTH_1"/>
    <property type="match status" value="1"/>
</dbReference>
<dbReference type="PRINTS" id="PR00039">
    <property type="entry name" value="HTHLYSR"/>
</dbReference>
<feature type="domain" description="HTH lysR-type" evidence="5">
    <location>
        <begin position="6"/>
        <end position="63"/>
    </location>
</feature>
<proteinExistence type="inferred from homology"/>
<dbReference type="InterPro" id="IPR000847">
    <property type="entry name" value="LysR_HTH_N"/>
</dbReference>
<evidence type="ECO:0000313" key="7">
    <source>
        <dbReference type="Proteomes" id="UP000321039"/>
    </source>
</evidence>
<dbReference type="FunFam" id="1.10.10.10:FF:000001">
    <property type="entry name" value="LysR family transcriptional regulator"/>
    <property type="match status" value="1"/>
</dbReference>